<dbReference type="NCBIfam" id="NF037995">
    <property type="entry name" value="TRAP_S1"/>
    <property type="match status" value="1"/>
</dbReference>
<protein>
    <submittedName>
        <fullName evidence="4">2,3-diketo-L-gulonate-binding periplasmic protein YiaO</fullName>
    </submittedName>
</protein>
<reference evidence="4" key="1">
    <citation type="submission" date="2019-08" db="EMBL/GenBank/DDBJ databases">
        <authorList>
            <person name="Kucharzyk K."/>
            <person name="Murdoch R.W."/>
            <person name="Higgins S."/>
            <person name="Loffler F."/>
        </authorList>
    </citation>
    <scope>NUCLEOTIDE SEQUENCE</scope>
</reference>
<dbReference type="GO" id="GO:0055085">
    <property type="term" value="P:transmembrane transport"/>
    <property type="evidence" value="ECO:0007669"/>
    <property type="project" value="InterPro"/>
</dbReference>
<evidence type="ECO:0000313" key="4">
    <source>
        <dbReference type="EMBL" id="MPM15502.1"/>
    </source>
</evidence>
<sequence>MKNLRKLFAFALVVAVVLGWGHYSASSAAAAPLKMTAVCAGLPEGSPSGKALKVFAEKVAAYSNGTITVDPFFDADLGTLTACVEGMAQGTIDVVTTGTSYFSGYVPEIQVFELPYVFKSNEEARKTLDGVPGDEIRALFTPKGIVLLCYWESGLRHVTNSRAPIVTPEDMKGLKIRTVVSTTQQLTWKAFGALPMAIDMTEVYTALQQGTVDAQENTLAQIVSTKIYEAQKYLSLTNHAYTPMPFGISKMTWDRLDKSQKVAVERAAKEARDYQRELDDISDKDNVAFLKEKGIIVEENPDRNAFAALVQPVYDAFVKQAGNDKYLKMVQSFVAGLK</sequence>
<organism evidence="4">
    <name type="scientific">bioreactor metagenome</name>
    <dbReference type="NCBI Taxonomy" id="1076179"/>
    <lineage>
        <taxon>unclassified sequences</taxon>
        <taxon>metagenomes</taxon>
        <taxon>ecological metagenomes</taxon>
    </lineage>
</organism>
<name>A0A644XGZ5_9ZZZZ</name>
<dbReference type="GO" id="GO:0030288">
    <property type="term" value="C:outer membrane-bounded periplasmic space"/>
    <property type="evidence" value="ECO:0007669"/>
    <property type="project" value="InterPro"/>
</dbReference>
<dbReference type="AlphaFoldDB" id="A0A644XGZ5"/>
<dbReference type="NCBIfam" id="TIGR00787">
    <property type="entry name" value="dctP"/>
    <property type="match status" value="1"/>
</dbReference>
<proteinExistence type="predicted"/>
<dbReference type="PANTHER" id="PTHR33376">
    <property type="match status" value="1"/>
</dbReference>
<dbReference type="InterPro" id="IPR018389">
    <property type="entry name" value="DctP_fam"/>
</dbReference>
<dbReference type="Gene3D" id="3.40.190.170">
    <property type="entry name" value="Bacterial extracellular solute-binding protein, family 7"/>
    <property type="match status" value="1"/>
</dbReference>
<comment type="caution">
    <text evidence="4">The sequence shown here is derived from an EMBL/GenBank/DDBJ whole genome shotgun (WGS) entry which is preliminary data.</text>
</comment>
<keyword evidence="2" id="KW-0813">Transport</keyword>
<gene>
    <name evidence="4" type="primary">yiaO_6</name>
    <name evidence="4" type="ORF">SDC9_61873</name>
</gene>
<dbReference type="InterPro" id="IPR004682">
    <property type="entry name" value="TRAP_DctP"/>
</dbReference>
<evidence type="ECO:0000256" key="1">
    <source>
        <dbReference type="ARBA" id="ARBA00004196"/>
    </source>
</evidence>
<dbReference type="Pfam" id="PF03480">
    <property type="entry name" value="DctP"/>
    <property type="match status" value="1"/>
</dbReference>
<accession>A0A644XGZ5</accession>
<dbReference type="PIRSF" id="PIRSF006470">
    <property type="entry name" value="DctB"/>
    <property type="match status" value="1"/>
</dbReference>
<evidence type="ECO:0000256" key="2">
    <source>
        <dbReference type="ARBA" id="ARBA00022448"/>
    </source>
</evidence>
<evidence type="ECO:0000256" key="3">
    <source>
        <dbReference type="ARBA" id="ARBA00022729"/>
    </source>
</evidence>
<dbReference type="EMBL" id="VSSQ01002454">
    <property type="protein sequence ID" value="MPM15502.1"/>
    <property type="molecule type" value="Genomic_DNA"/>
</dbReference>
<dbReference type="PANTHER" id="PTHR33376:SF4">
    <property type="entry name" value="SIALIC ACID-BINDING PERIPLASMIC PROTEIN SIAP"/>
    <property type="match status" value="1"/>
</dbReference>
<comment type="subcellular location">
    <subcellularLocation>
        <location evidence="1">Cell envelope</location>
    </subcellularLocation>
</comment>
<dbReference type="InterPro" id="IPR038404">
    <property type="entry name" value="TRAP_DctP_sf"/>
</dbReference>
<keyword evidence="3" id="KW-0732">Signal</keyword>